<dbReference type="AlphaFoldDB" id="A0A392V4P7"/>
<sequence length="29" mass="3289">TCPWLNESLEMVPPDWTKILADFSVTAHS</sequence>
<proteinExistence type="predicted"/>
<evidence type="ECO:0000313" key="2">
    <source>
        <dbReference type="Proteomes" id="UP000265520"/>
    </source>
</evidence>
<name>A0A392V4P7_9FABA</name>
<accession>A0A392V4P7</accession>
<dbReference type="EMBL" id="LXQA011061502">
    <property type="protein sequence ID" value="MCI83204.1"/>
    <property type="molecule type" value="Genomic_DNA"/>
</dbReference>
<keyword evidence="2" id="KW-1185">Reference proteome</keyword>
<evidence type="ECO:0000313" key="1">
    <source>
        <dbReference type="EMBL" id="MCI83204.1"/>
    </source>
</evidence>
<dbReference type="Proteomes" id="UP000265520">
    <property type="component" value="Unassembled WGS sequence"/>
</dbReference>
<organism evidence="1 2">
    <name type="scientific">Trifolium medium</name>
    <dbReference type="NCBI Taxonomy" id="97028"/>
    <lineage>
        <taxon>Eukaryota</taxon>
        <taxon>Viridiplantae</taxon>
        <taxon>Streptophyta</taxon>
        <taxon>Embryophyta</taxon>
        <taxon>Tracheophyta</taxon>
        <taxon>Spermatophyta</taxon>
        <taxon>Magnoliopsida</taxon>
        <taxon>eudicotyledons</taxon>
        <taxon>Gunneridae</taxon>
        <taxon>Pentapetalae</taxon>
        <taxon>rosids</taxon>
        <taxon>fabids</taxon>
        <taxon>Fabales</taxon>
        <taxon>Fabaceae</taxon>
        <taxon>Papilionoideae</taxon>
        <taxon>50 kb inversion clade</taxon>
        <taxon>NPAAA clade</taxon>
        <taxon>Hologalegina</taxon>
        <taxon>IRL clade</taxon>
        <taxon>Trifolieae</taxon>
        <taxon>Trifolium</taxon>
    </lineage>
</organism>
<reference evidence="1 2" key="1">
    <citation type="journal article" date="2018" name="Front. Plant Sci.">
        <title>Red Clover (Trifolium pratense) and Zigzag Clover (T. medium) - A Picture of Genomic Similarities and Differences.</title>
        <authorList>
            <person name="Dluhosova J."/>
            <person name="Istvanek J."/>
            <person name="Nedelnik J."/>
            <person name="Repkova J."/>
        </authorList>
    </citation>
    <scope>NUCLEOTIDE SEQUENCE [LARGE SCALE GENOMIC DNA]</scope>
    <source>
        <strain evidence="2">cv. 10/8</strain>
        <tissue evidence="1">Leaf</tissue>
    </source>
</reference>
<protein>
    <submittedName>
        <fullName evidence="1">Uncharacterized protein</fullName>
    </submittedName>
</protein>
<feature type="non-terminal residue" evidence="1">
    <location>
        <position position="1"/>
    </location>
</feature>
<comment type="caution">
    <text evidence="1">The sequence shown here is derived from an EMBL/GenBank/DDBJ whole genome shotgun (WGS) entry which is preliminary data.</text>
</comment>